<reference evidence="1" key="1">
    <citation type="submission" date="2022-10" db="EMBL/GenBank/DDBJ databases">
        <title>The complete genomes of actinobacterial strains from the NBC collection.</title>
        <authorList>
            <person name="Joergensen T.S."/>
            <person name="Alvarez Arevalo M."/>
            <person name="Sterndorff E.B."/>
            <person name="Faurdal D."/>
            <person name="Vuksanovic O."/>
            <person name="Mourched A.-S."/>
            <person name="Charusanti P."/>
            <person name="Shaw S."/>
            <person name="Blin K."/>
            <person name="Weber T."/>
        </authorList>
    </citation>
    <scope>NUCLEOTIDE SEQUENCE [LARGE SCALE GENOMIC DNA]</scope>
    <source>
        <strain evidence="1">NBC 01686</strain>
    </source>
</reference>
<dbReference type="EMBL" id="CP109207">
    <property type="protein sequence ID" value="WUU52084.1"/>
    <property type="molecule type" value="Genomic_DNA"/>
</dbReference>
<gene>
    <name evidence="1" type="ORF">OIE82_02590</name>
</gene>
<dbReference type="RefSeq" id="WP_191879289.1">
    <property type="nucleotide sequence ID" value="NZ_CP109207.1"/>
</dbReference>
<sequence>MATQWTWDRWSSRWAGSPEEDLAAVFTRVRVSRTARTRAEWARDERTRAFCELGAYLLHQHHLKGEATAERRLFRNLGGEELMRLAARLIPDQGLADSLDRQRWSDTWGHQEAYIEDLLAYIFRSGPTLRRILEAQQQLVGHAQSMPLGELIRAGVEVEMASSVEDPVVALQTFLEAALPHKPTIREAAARIESEMLRVWATLYEVLLTAYGVRLRPGVTYMDIAALFNTVIEGALLRTRSLGVAPRISTGEHILAAAIIKMLPGLCEITPVEVETRRRLLPVALPDAPVAGE</sequence>
<proteinExistence type="predicted"/>
<accession>A0ABZ1XY40</accession>
<organism evidence="1">
    <name type="scientific">Streptomyces althioticus</name>
    <dbReference type="NCBI Taxonomy" id="83380"/>
    <lineage>
        <taxon>Bacteria</taxon>
        <taxon>Bacillati</taxon>
        <taxon>Actinomycetota</taxon>
        <taxon>Actinomycetes</taxon>
        <taxon>Kitasatosporales</taxon>
        <taxon>Streptomycetaceae</taxon>
        <taxon>Streptomyces</taxon>
        <taxon>Streptomyces althioticus group</taxon>
    </lineage>
</organism>
<evidence type="ECO:0000313" key="1">
    <source>
        <dbReference type="EMBL" id="WUU52084.1"/>
    </source>
</evidence>
<name>A0ABZ1XY40_9ACTN</name>
<protein>
    <submittedName>
        <fullName evidence="1">Uncharacterized protein</fullName>
    </submittedName>
</protein>